<evidence type="ECO:0000313" key="3">
    <source>
        <dbReference type="RefSeq" id="XP_015959957.1"/>
    </source>
</evidence>
<accession>A0A6P4D2G9</accession>
<dbReference type="Pfam" id="PF10551">
    <property type="entry name" value="MULE"/>
    <property type="match status" value="1"/>
</dbReference>
<dbReference type="RefSeq" id="XP_015959957.1">
    <property type="nucleotide sequence ID" value="XM_016104471.1"/>
</dbReference>
<dbReference type="PANTHER" id="PTHR31973:SF195">
    <property type="entry name" value="MUDR FAMILY TRANSPOSASE"/>
    <property type="match status" value="1"/>
</dbReference>
<reference evidence="3" key="1">
    <citation type="submission" date="2025-08" db="UniProtKB">
        <authorList>
            <consortium name="RefSeq"/>
        </authorList>
    </citation>
    <scope>IDENTIFICATION</scope>
    <source>
        <tissue evidence="3">Whole plant</tissue>
    </source>
</reference>
<dbReference type="Proteomes" id="UP000515211">
    <property type="component" value="Unplaced"/>
</dbReference>
<evidence type="ECO:0000313" key="2">
    <source>
        <dbReference type="Proteomes" id="UP000515211"/>
    </source>
</evidence>
<sequence>MPRRVFWTFPPCIEAFKHCKPLIFIDGTHLYGKYGGTLLMAIAQDGNTNILPIAFAVVEGETKEAWSFFLSYLRHHVTPQPGVLVISDRHKSIDVALNADDSLWKPPHAFQAFCTRHIASNFMTHFKNKDLKKVLINAAYSKSQWEFAHYFGHLRGENEAITKWLEEMPRSQWAQYADEDRRFGHMTTNISECINAVMKGSRNSPITVLVKSTYFRLREFFARKGSEAFAQLQVGAEFSQTLMKAIEFNSKHINTMNVY</sequence>
<keyword evidence="2" id="KW-1185">Reference proteome</keyword>
<dbReference type="PANTHER" id="PTHR31973">
    <property type="entry name" value="POLYPROTEIN, PUTATIVE-RELATED"/>
    <property type="match status" value="1"/>
</dbReference>
<organism evidence="2 3">
    <name type="scientific">Arachis duranensis</name>
    <name type="common">Wild peanut</name>
    <dbReference type="NCBI Taxonomy" id="130453"/>
    <lineage>
        <taxon>Eukaryota</taxon>
        <taxon>Viridiplantae</taxon>
        <taxon>Streptophyta</taxon>
        <taxon>Embryophyta</taxon>
        <taxon>Tracheophyta</taxon>
        <taxon>Spermatophyta</taxon>
        <taxon>Magnoliopsida</taxon>
        <taxon>eudicotyledons</taxon>
        <taxon>Gunneridae</taxon>
        <taxon>Pentapetalae</taxon>
        <taxon>rosids</taxon>
        <taxon>fabids</taxon>
        <taxon>Fabales</taxon>
        <taxon>Fabaceae</taxon>
        <taxon>Papilionoideae</taxon>
        <taxon>50 kb inversion clade</taxon>
        <taxon>dalbergioids sensu lato</taxon>
        <taxon>Dalbergieae</taxon>
        <taxon>Pterocarpus clade</taxon>
        <taxon>Arachis</taxon>
    </lineage>
</organism>
<evidence type="ECO:0000259" key="1">
    <source>
        <dbReference type="Pfam" id="PF10551"/>
    </source>
</evidence>
<dbReference type="GeneID" id="107483859"/>
<dbReference type="KEGG" id="adu:107483859"/>
<gene>
    <name evidence="3" type="primary">LOC107483859</name>
</gene>
<protein>
    <submittedName>
        <fullName evidence="3">Uncharacterized protein LOC107483859</fullName>
    </submittedName>
</protein>
<feature type="domain" description="MULE transposase" evidence="1">
    <location>
        <begin position="23"/>
        <end position="121"/>
    </location>
</feature>
<proteinExistence type="predicted"/>
<dbReference type="AlphaFoldDB" id="A0A6P4D2G9"/>
<dbReference type="InterPro" id="IPR018289">
    <property type="entry name" value="MULE_transposase_dom"/>
</dbReference>
<name>A0A6P4D2G9_ARADU</name>